<accession>A0ABR0A150</accession>
<proteinExistence type="predicted"/>
<reference evidence="1 2" key="1">
    <citation type="journal article" date="2023" name="Nucleic Acids Res.">
        <title>The hologenome of Daphnia magna reveals possible DNA methylation and microbiome-mediated evolution of the host genome.</title>
        <authorList>
            <person name="Chaturvedi A."/>
            <person name="Li X."/>
            <person name="Dhandapani V."/>
            <person name="Marshall H."/>
            <person name="Kissane S."/>
            <person name="Cuenca-Cambronero M."/>
            <person name="Asole G."/>
            <person name="Calvet F."/>
            <person name="Ruiz-Romero M."/>
            <person name="Marangio P."/>
            <person name="Guigo R."/>
            <person name="Rago D."/>
            <person name="Mirbahai L."/>
            <person name="Eastwood N."/>
            <person name="Colbourne J.K."/>
            <person name="Zhou J."/>
            <person name="Mallon E."/>
            <person name="Orsini L."/>
        </authorList>
    </citation>
    <scope>NUCLEOTIDE SEQUENCE [LARGE SCALE GENOMIC DNA]</scope>
    <source>
        <strain evidence="1">LRV0_1</strain>
    </source>
</reference>
<comment type="caution">
    <text evidence="1">The sequence shown here is derived from an EMBL/GenBank/DDBJ whole genome shotgun (WGS) entry which is preliminary data.</text>
</comment>
<protein>
    <submittedName>
        <fullName evidence="1">Uncharacterized protein</fullName>
    </submittedName>
</protein>
<evidence type="ECO:0000313" key="2">
    <source>
        <dbReference type="Proteomes" id="UP001234178"/>
    </source>
</evidence>
<organism evidence="1 2">
    <name type="scientific">Daphnia magna</name>
    <dbReference type="NCBI Taxonomy" id="35525"/>
    <lineage>
        <taxon>Eukaryota</taxon>
        <taxon>Metazoa</taxon>
        <taxon>Ecdysozoa</taxon>
        <taxon>Arthropoda</taxon>
        <taxon>Crustacea</taxon>
        <taxon>Branchiopoda</taxon>
        <taxon>Diplostraca</taxon>
        <taxon>Cladocera</taxon>
        <taxon>Anomopoda</taxon>
        <taxon>Daphniidae</taxon>
        <taxon>Daphnia</taxon>
    </lineage>
</organism>
<dbReference type="Proteomes" id="UP001234178">
    <property type="component" value="Unassembled WGS sequence"/>
</dbReference>
<name>A0ABR0A150_9CRUS</name>
<keyword evidence="2" id="KW-1185">Reference proteome</keyword>
<gene>
    <name evidence="1" type="ORF">OUZ56_000700</name>
</gene>
<sequence>MTPTPYSASHNDLETMRKKETNHLHKELKCNSSNETHLHPVALQPLISLAQQDRHDKTLVVPYKDNEQVADD</sequence>
<dbReference type="EMBL" id="JAOYFB010000036">
    <property type="protein sequence ID" value="KAK4018655.1"/>
    <property type="molecule type" value="Genomic_DNA"/>
</dbReference>
<evidence type="ECO:0000313" key="1">
    <source>
        <dbReference type="EMBL" id="KAK4018655.1"/>
    </source>
</evidence>